<proteinExistence type="predicted"/>
<dbReference type="GO" id="GO:0008610">
    <property type="term" value="P:lipid biosynthetic process"/>
    <property type="evidence" value="ECO:0007669"/>
    <property type="project" value="UniProtKB-ARBA"/>
</dbReference>
<evidence type="ECO:0000313" key="3">
    <source>
        <dbReference type="EMBL" id="NDV32316.1"/>
    </source>
</evidence>
<protein>
    <recommendedName>
        <fullName evidence="2">Fatty acid desaturase domain-containing protein</fullName>
    </recommendedName>
</protein>
<dbReference type="InterPro" id="IPR036400">
    <property type="entry name" value="Cyt_B5-like_heme/steroid_sf"/>
</dbReference>
<keyword evidence="1" id="KW-1133">Transmembrane helix</keyword>
<dbReference type="PIRSF" id="PIRSF015921">
    <property type="entry name" value="FA_sphinglp_des"/>
    <property type="match status" value="1"/>
</dbReference>
<name>A0A6B2L5S3_9EUKA</name>
<accession>A0A6B2L5S3</accession>
<dbReference type="InterPro" id="IPR005804">
    <property type="entry name" value="FA_desaturase_dom"/>
</dbReference>
<reference evidence="3" key="1">
    <citation type="journal article" date="2020" name="J. Eukaryot. Microbiol.">
        <title>De novo Sequencing, Assembly and Annotation of the Transcriptome for the Free-Living Testate Amoeba Arcella intermedia.</title>
        <authorList>
            <person name="Ribeiro G.M."/>
            <person name="Porfirio-Sousa A.L."/>
            <person name="Maurer-Alcala X.X."/>
            <person name="Katz L.A."/>
            <person name="Lahr D.J.G."/>
        </authorList>
    </citation>
    <scope>NUCLEOTIDE SEQUENCE</scope>
</reference>
<dbReference type="CDD" id="cd03506">
    <property type="entry name" value="Delta6-FADS-like"/>
    <property type="match status" value="1"/>
</dbReference>
<dbReference type="InterPro" id="IPR012171">
    <property type="entry name" value="Fatty_acid_desaturase"/>
</dbReference>
<dbReference type="Pfam" id="PF00487">
    <property type="entry name" value="FA_desaturase"/>
    <property type="match status" value="1"/>
</dbReference>
<dbReference type="PANTHER" id="PTHR19353">
    <property type="entry name" value="FATTY ACID DESATURASE 2"/>
    <property type="match status" value="1"/>
</dbReference>
<dbReference type="GO" id="GO:0016020">
    <property type="term" value="C:membrane"/>
    <property type="evidence" value="ECO:0007669"/>
    <property type="project" value="TreeGrafter"/>
</dbReference>
<dbReference type="GO" id="GO:0016717">
    <property type="term" value="F:oxidoreductase activity, acting on paired donors, with oxidation of a pair of donors resulting in the reduction of molecular oxygen to two molecules of water"/>
    <property type="evidence" value="ECO:0007669"/>
    <property type="project" value="TreeGrafter"/>
</dbReference>
<evidence type="ECO:0000259" key="2">
    <source>
        <dbReference type="Pfam" id="PF00487"/>
    </source>
</evidence>
<feature type="domain" description="Fatty acid desaturase" evidence="2">
    <location>
        <begin position="105"/>
        <end position="369"/>
    </location>
</feature>
<dbReference type="AlphaFoldDB" id="A0A6B2L5S3"/>
<feature type="transmembrane region" description="Helical" evidence="1">
    <location>
        <begin position="105"/>
        <end position="123"/>
    </location>
</feature>
<feature type="transmembrane region" description="Helical" evidence="1">
    <location>
        <begin position="193"/>
        <end position="217"/>
    </location>
</feature>
<keyword evidence="1" id="KW-0472">Membrane</keyword>
<sequence>MERHPGGEDLIVLAYQRDATKLFYSYHRNVENAKAVLAKLPVLGGEKAENNTIDTPLYRLLKERVNTYFAKTKQSSRGTELMWGKSAALFLMTAIAYYLAMIKGFWIICPILGVLMAMNGLAIQHDANHGSFSKYPLLNRIASFADDLIGGSSLIWRHQHDVLHHICPNHHELDGDSYSKYPVMRLNPKLPTVWYLAYQWLYGPFLLYSLMGLSYSFEDVTTLLSGRYLTATLHPLRPVDKLVFWGGKILHHLLFMVLPVYFHGWGALIKLYLLMELCGSNFLATVFAVSHNTSKTDYNIHEDQDWAELQIRTSANWSVHSTFWWLVSGGLNFQIEHHLFPGICHVHYPAISDIVKQVCKEKKLPYNAYPTFHEIWKDHLNTLKKLATWKQQ</sequence>
<organism evidence="3">
    <name type="scientific">Arcella intermedia</name>
    <dbReference type="NCBI Taxonomy" id="1963864"/>
    <lineage>
        <taxon>Eukaryota</taxon>
        <taxon>Amoebozoa</taxon>
        <taxon>Tubulinea</taxon>
        <taxon>Elardia</taxon>
        <taxon>Arcellinida</taxon>
        <taxon>Sphaerothecina</taxon>
        <taxon>Arcellidae</taxon>
        <taxon>Arcella</taxon>
    </lineage>
</organism>
<keyword evidence="1" id="KW-0812">Transmembrane</keyword>
<dbReference type="EMBL" id="GIBP01003347">
    <property type="protein sequence ID" value="NDV32316.1"/>
    <property type="molecule type" value="Transcribed_RNA"/>
</dbReference>
<evidence type="ECO:0000256" key="1">
    <source>
        <dbReference type="SAM" id="Phobius"/>
    </source>
</evidence>
<dbReference type="SUPFAM" id="SSF55856">
    <property type="entry name" value="Cytochrome b5-like heme/steroid binding domain"/>
    <property type="match status" value="1"/>
</dbReference>
<feature type="transmembrane region" description="Helical" evidence="1">
    <location>
        <begin position="81"/>
        <end position="99"/>
    </location>
</feature>
<dbReference type="PANTHER" id="PTHR19353:SF19">
    <property type="entry name" value="DELTA(5) FATTY ACID DESATURASE C-RELATED"/>
    <property type="match status" value="1"/>
</dbReference>
<feature type="transmembrane region" description="Helical" evidence="1">
    <location>
        <begin position="249"/>
        <end position="273"/>
    </location>
</feature>